<dbReference type="Proteomes" id="UP001230035">
    <property type="component" value="Unassembled WGS sequence"/>
</dbReference>
<dbReference type="EMBL" id="JASGBP010000006">
    <property type="protein sequence ID" value="MDI9257739.1"/>
    <property type="molecule type" value="Genomic_DNA"/>
</dbReference>
<protein>
    <recommendedName>
        <fullName evidence="3">WG repeat protein</fullName>
    </recommendedName>
</protein>
<gene>
    <name evidence="1" type="ORF">QHT84_09965</name>
</gene>
<name>A0ABT6XRL9_9FLAO</name>
<evidence type="ECO:0000313" key="2">
    <source>
        <dbReference type="Proteomes" id="UP001230035"/>
    </source>
</evidence>
<sequence length="515" mass="59925">MKKGFLVLFWFCSLITHSQSNDLASISTGKFLGFSALFNEEEALFGYLAIYSKGKESPTTEKFEYVYFDKNLNKVANNDFVAQNYITSFRTYINIKGNIELYPVVDSEKYAKAKKQTIPTVKLINLKDNSISDLPVFSYEDDKLVTLDANLSEKDREDFLRKFLRSNDYLPRTEVNFLKDESIFILKYKHDPYKGLKFDYGIIKYDSNKNELWRFEFNKDKKAKIDQTIDIIYFDSENIYLTEKTTVKKDVTFKLIKINLKTGLKEIEVPITNYSEHSIKSLRIFNNRVDNIYNKRKFDDKIVFVGQIIESLYSGTDKGCFRMIIDKKTNEVQFDNLYYSQIQGFINSKIPSANAEGYWLVPRDFYFFQDGSIGFMFEKFKGGGVSVMGIGGKIKTADLVYVETNESFVPKTAKVFEKDITKGFTNSDYLFSQYGKEIDDVVFFYKDFQKDSDGEKNWNLYINTLRSGVINSEKIPISSKTNTILPYVAKNGYVLLREFNKDNKYNAIRLEKLNN</sequence>
<accession>A0ABT6XRL9</accession>
<proteinExistence type="predicted"/>
<dbReference type="RefSeq" id="WP_283239417.1">
    <property type="nucleotide sequence ID" value="NZ_JASGBP010000006.1"/>
</dbReference>
<evidence type="ECO:0008006" key="3">
    <source>
        <dbReference type="Google" id="ProtNLM"/>
    </source>
</evidence>
<reference evidence="1 2" key="1">
    <citation type="submission" date="2023-05" db="EMBL/GenBank/DDBJ databases">
        <title>Flavobacterium sedimenti sp. nov., isolated from the sediment.</title>
        <authorList>
            <person name="Wu N."/>
        </authorList>
    </citation>
    <scope>NUCLEOTIDE SEQUENCE [LARGE SCALE GENOMIC DNA]</scope>
    <source>
        <strain evidence="1 2">YZ-48</strain>
    </source>
</reference>
<organism evidence="1 2">
    <name type="scientific">Flavobacterium sedimenticola</name>
    <dbReference type="NCBI Taxonomy" id="3043286"/>
    <lineage>
        <taxon>Bacteria</taxon>
        <taxon>Pseudomonadati</taxon>
        <taxon>Bacteroidota</taxon>
        <taxon>Flavobacteriia</taxon>
        <taxon>Flavobacteriales</taxon>
        <taxon>Flavobacteriaceae</taxon>
        <taxon>Flavobacterium</taxon>
    </lineage>
</organism>
<keyword evidence="2" id="KW-1185">Reference proteome</keyword>
<evidence type="ECO:0000313" key="1">
    <source>
        <dbReference type="EMBL" id="MDI9257739.1"/>
    </source>
</evidence>
<comment type="caution">
    <text evidence="1">The sequence shown here is derived from an EMBL/GenBank/DDBJ whole genome shotgun (WGS) entry which is preliminary data.</text>
</comment>